<comment type="similarity">
    <text evidence="16">Belongs to the TRAFAC class TrmE-Era-EngA-EngB-Septin-like GTPase superfamily. AIG1/Toc34/Toc159-like paraseptin GTPase family. TOC159 subfamily.</text>
</comment>
<dbReference type="InterPro" id="IPR005690">
    <property type="entry name" value="Toc86_159"/>
</dbReference>
<feature type="compositionally biased region" description="Basic and acidic residues" evidence="17">
    <location>
        <begin position="482"/>
        <end position="494"/>
    </location>
</feature>
<dbReference type="Pfam" id="PF11886">
    <property type="entry name" value="TOC159_MAD"/>
    <property type="match status" value="1"/>
</dbReference>
<evidence type="ECO:0000256" key="16">
    <source>
        <dbReference type="ARBA" id="ARBA00023775"/>
    </source>
</evidence>
<evidence type="ECO:0000256" key="14">
    <source>
        <dbReference type="ARBA" id="ARBA00023136"/>
    </source>
</evidence>
<proteinExistence type="inferred from homology"/>
<keyword evidence="12" id="KW-1133">Transmembrane helix</keyword>
<dbReference type="GO" id="GO:0045036">
    <property type="term" value="P:protein targeting to chloroplast"/>
    <property type="evidence" value="ECO:0007669"/>
    <property type="project" value="InterPro"/>
</dbReference>
<evidence type="ECO:0000256" key="11">
    <source>
        <dbReference type="ARBA" id="ARBA00022927"/>
    </source>
</evidence>
<keyword evidence="10" id="KW-0460">Magnesium</keyword>
<evidence type="ECO:0000256" key="17">
    <source>
        <dbReference type="SAM" id="MobiDB-lite"/>
    </source>
</evidence>
<evidence type="ECO:0000256" key="6">
    <source>
        <dbReference type="ARBA" id="ARBA00022723"/>
    </source>
</evidence>
<organism evidence="19 20">
    <name type="scientific">Tripterygium wilfordii</name>
    <name type="common">Thunder God vine</name>
    <dbReference type="NCBI Taxonomy" id="458696"/>
    <lineage>
        <taxon>Eukaryota</taxon>
        <taxon>Viridiplantae</taxon>
        <taxon>Streptophyta</taxon>
        <taxon>Embryophyta</taxon>
        <taxon>Tracheophyta</taxon>
        <taxon>Spermatophyta</taxon>
        <taxon>Magnoliopsida</taxon>
        <taxon>eudicotyledons</taxon>
        <taxon>Gunneridae</taxon>
        <taxon>Pentapetalae</taxon>
        <taxon>rosids</taxon>
        <taxon>fabids</taxon>
        <taxon>Celastrales</taxon>
        <taxon>Celastraceae</taxon>
        <taxon>Tripterygium</taxon>
    </lineage>
</organism>
<dbReference type="OrthoDB" id="8954335at2759"/>
<dbReference type="FunCoup" id="A0A7J7BWC5">
    <property type="interactions" value="3009"/>
</dbReference>
<dbReference type="InterPro" id="IPR027417">
    <property type="entry name" value="P-loop_NTPase"/>
</dbReference>
<evidence type="ECO:0000256" key="12">
    <source>
        <dbReference type="ARBA" id="ARBA00022989"/>
    </source>
</evidence>
<keyword evidence="3" id="KW-0150">Chloroplast</keyword>
<comment type="caution">
    <text evidence="19">The sequence shown here is derived from an EMBL/GenBank/DDBJ whole genome shotgun (WGS) entry which is preliminary data.</text>
</comment>
<gene>
    <name evidence="19" type="ORF">HS088_TW23G00576</name>
</gene>
<feature type="region of interest" description="Disordered" evidence="17">
    <location>
        <begin position="482"/>
        <end position="506"/>
    </location>
</feature>
<evidence type="ECO:0000313" key="20">
    <source>
        <dbReference type="Proteomes" id="UP000593562"/>
    </source>
</evidence>
<keyword evidence="2" id="KW-0813">Transport</keyword>
<dbReference type="EMBL" id="JAAARO010000023">
    <property type="protein sequence ID" value="KAF5725846.1"/>
    <property type="molecule type" value="Genomic_DNA"/>
</dbReference>
<dbReference type="PROSITE" id="PS51720">
    <property type="entry name" value="G_AIG1"/>
    <property type="match status" value="1"/>
</dbReference>
<feature type="region of interest" description="Disordered" evidence="17">
    <location>
        <begin position="1"/>
        <end position="86"/>
    </location>
</feature>
<dbReference type="Gene3D" id="3.40.50.300">
    <property type="entry name" value="P-loop containing nucleotide triphosphate hydrolases"/>
    <property type="match status" value="1"/>
</dbReference>
<accession>A0A7J7BWC5</accession>
<reference evidence="19 20" key="1">
    <citation type="journal article" date="2020" name="Nat. Commun.">
        <title>Genome of Tripterygium wilfordii and identification of cytochrome P450 involved in triptolide biosynthesis.</title>
        <authorList>
            <person name="Tu L."/>
            <person name="Su P."/>
            <person name="Zhang Z."/>
            <person name="Gao L."/>
            <person name="Wang J."/>
            <person name="Hu T."/>
            <person name="Zhou J."/>
            <person name="Zhang Y."/>
            <person name="Zhao Y."/>
            <person name="Liu Y."/>
            <person name="Song Y."/>
            <person name="Tong Y."/>
            <person name="Lu Y."/>
            <person name="Yang J."/>
            <person name="Xu C."/>
            <person name="Jia M."/>
            <person name="Peters R.J."/>
            <person name="Huang L."/>
            <person name="Gao W."/>
        </authorList>
    </citation>
    <scope>NUCLEOTIDE SEQUENCE [LARGE SCALE GENOMIC DNA]</scope>
    <source>
        <strain evidence="20">cv. XIE 37</strain>
        <tissue evidence="19">Leaf</tissue>
    </source>
</reference>
<evidence type="ECO:0000256" key="13">
    <source>
        <dbReference type="ARBA" id="ARBA00023134"/>
    </source>
</evidence>
<dbReference type="InterPro" id="IPR024283">
    <property type="entry name" value="TOC159_MAD"/>
</dbReference>
<dbReference type="PANTHER" id="PTHR10903:SF68">
    <property type="entry name" value="TRANSLOCASE OF CHLOROPLAST 90, CHLOROPLASTIC"/>
    <property type="match status" value="1"/>
</dbReference>
<dbReference type="InParanoid" id="A0A7J7BWC5"/>
<dbReference type="Pfam" id="PF04548">
    <property type="entry name" value="AIG1"/>
    <property type="match status" value="1"/>
</dbReference>
<keyword evidence="9" id="KW-1002">Plastid outer membrane</keyword>
<dbReference type="InterPro" id="IPR006703">
    <property type="entry name" value="G_AIG1"/>
</dbReference>
<evidence type="ECO:0000313" key="19">
    <source>
        <dbReference type="EMBL" id="KAF5725846.1"/>
    </source>
</evidence>
<keyword evidence="8" id="KW-0378">Hydrolase</keyword>
<keyword evidence="4" id="KW-0934">Plastid</keyword>
<evidence type="ECO:0000256" key="9">
    <source>
        <dbReference type="ARBA" id="ARBA00022805"/>
    </source>
</evidence>
<dbReference type="PANTHER" id="PTHR10903">
    <property type="entry name" value="GTPASE, IMAP FAMILY MEMBER-RELATED"/>
    <property type="match status" value="1"/>
</dbReference>
<dbReference type="GO" id="GO:0005525">
    <property type="term" value="F:GTP binding"/>
    <property type="evidence" value="ECO:0007669"/>
    <property type="project" value="UniProtKB-KW"/>
</dbReference>
<keyword evidence="5" id="KW-0812">Transmembrane</keyword>
<keyword evidence="14" id="KW-0472">Membrane</keyword>
<keyword evidence="11" id="KW-0653">Protein transport</keyword>
<evidence type="ECO:0000256" key="10">
    <source>
        <dbReference type="ARBA" id="ARBA00022842"/>
    </source>
</evidence>
<comment type="subcellular location">
    <subcellularLocation>
        <location evidence="15">Plastid</location>
        <location evidence="15">Chloroplast outer membrane</location>
        <topology evidence="15">Single-pass membrane protein</topology>
    </subcellularLocation>
</comment>
<feature type="compositionally biased region" description="Polar residues" evidence="17">
    <location>
        <begin position="8"/>
        <end position="27"/>
    </location>
</feature>
<keyword evidence="20" id="KW-1185">Reference proteome</keyword>
<dbReference type="FunFam" id="3.40.50.300:FF:000413">
    <property type="entry name" value="Translocase of chloroplast 120, chloroplastic"/>
    <property type="match status" value="1"/>
</dbReference>
<feature type="domain" description="AIG1-type G" evidence="18">
    <location>
        <begin position="160"/>
        <end position="391"/>
    </location>
</feature>
<dbReference type="GO" id="GO:0009707">
    <property type="term" value="C:chloroplast outer membrane"/>
    <property type="evidence" value="ECO:0007669"/>
    <property type="project" value="UniProtKB-SubCell"/>
</dbReference>
<dbReference type="GO" id="GO:0003924">
    <property type="term" value="F:GTPase activity"/>
    <property type="evidence" value="ECO:0007669"/>
    <property type="project" value="InterPro"/>
</dbReference>
<protein>
    <submittedName>
        <fullName evidence="19">Avirulence inducedfamily protein</fullName>
    </submittedName>
</protein>
<dbReference type="NCBIfam" id="TIGR00993">
    <property type="entry name" value="3a0901s04IAP86"/>
    <property type="match status" value="1"/>
</dbReference>
<keyword evidence="13" id="KW-0342">GTP-binding</keyword>
<keyword evidence="6" id="KW-0479">Metal-binding</keyword>
<dbReference type="GO" id="GO:0015031">
    <property type="term" value="P:protein transport"/>
    <property type="evidence" value="ECO:0007669"/>
    <property type="project" value="UniProtKB-KW"/>
</dbReference>
<evidence type="ECO:0000256" key="4">
    <source>
        <dbReference type="ARBA" id="ARBA00022640"/>
    </source>
</evidence>
<dbReference type="GO" id="GO:0046872">
    <property type="term" value="F:metal ion binding"/>
    <property type="evidence" value="ECO:0007669"/>
    <property type="project" value="UniProtKB-KW"/>
</dbReference>
<sequence length="786" mass="86934">MKSIRDWANSQMLSNSLASSRPLSGSGSFFGDGPQNEESGDHATRSPDLPCTSEGNLDNQSHSSLQQVSAEDSLQSSDSTNDKRENPLAKIDNIQIKFLRLLQRLGEPQSSVLVAKVLYRIHLATLIRAGESDLKSVNHRNDRVRAIAAQQEASGQPELDFSIRILVLGKTGVGKSATINSVFDQTKTMTNAFRPATDCIQEVVGTVNGIKITFIDTPGLLPSSTSSTRRNRKIMLSVKRFIRKSPPDIVLFFERLDLINMGYGDFPLLKLVTEIFGTAVWFNTVLVMTHSSPAIPEGPNGYPVSYESHVTRCSELLQHYIHQAVSDSKIENPVLLVENHPQCKRNFAGETVLPNGQAWKSQFMLLCVCTKVLGDTNSLFQFQDSIQLGPLSSSRLPSLPRLLSSFLRHHPVLNPGGADNETDEILLSEIEEDDDYDRLPPIRILSKAQFERLSKTQKRAYLDELDYREMLYLKKQMKEESRRRRESKLAKEENLGGENPSDGQQEPEAILLPDMAVPPSFDSDCPANRYRCLLTSDQWLARPVLDPQGWDHDVGFDGVNLETAVEIKRNIFASITGQVSKDKQDFSIQSECSAAYIDPMGPTYSVGLDVQSAGKDLIFTARSNTKLRSFKCNFTDCGLSLASYGNSYFFGAKLEDTILAGKRLKFSASAGQMRGMGQAAYGGSFETTLRGGDYPVRKDNVSVSMTALSFNKETVLGGGFQSEFQPIRGTKLSLSGNLNSQKMGQFSVKVSTSEHVEVALIAVFTIFKSLLRRKGTENGRETLESG</sequence>
<dbReference type="SUPFAM" id="SSF52540">
    <property type="entry name" value="P-loop containing nucleoside triphosphate hydrolases"/>
    <property type="match status" value="1"/>
</dbReference>
<evidence type="ECO:0000256" key="8">
    <source>
        <dbReference type="ARBA" id="ARBA00022801"/>
    </source>
</evidence>
<evidence type="ECO:0000256" key="3">
    <source>
        <dbReference type="ARBA" id="ARBA00022528"/>
    </source>
</evidence>
<comment type="cofactor">
    <cofactor evidence="1">
        <name>Mg(2+)</name>
        <dbReference type="ChEBI" id="CHEBI:18420"/>
    </cofactor>
</comment>
<dbReference type="InterPro" id="IPR045058">
    <property type="entry name" value="GIMA/IAN/Toc"/>
</dbReference>
<evidence type="ECO:0000256" key="7">
    <source>
        <dbReference type="ARBA" id="ARBA00022741"/>
    </source>
</evidence>
<keyword evidence="7" id="KW-0547">Nucleotide-binding</keyword>
<evidence type="ECO:0000256" key="15">
    <source>
        <dbReference type="ARBA" id="ARBA00023766"/>
    </source>
</evidence>
<evidence type="ECO:0000256" key="5">
    <source>
        <dbReference type="ARBA" id="ARBA00022692"/>
    </source>
</evidence>
<feature type="compositionally biased region" description="Polar residues" evidence="17">
    <location>
        <begin position="53"/>
        <end position="79"/>
    </location>
</feature>
<evidence type="ECO:0000256" key="1">
    <source>
        <dbReference type="ARBA" id="ARBA00001946"/>
    </source>
</evidence>
<evidence type="ECO:0000256" key="2">
    <source>
        <dbReference type="ARBA" id="ARBA00022448"/>
    </source>
</evidence>
<dbReference type="Proteomes" id="UP000593562">
    <property type="component" value="Unassembled WGS sequence"/>
</dbReference>
<evidence type="ECO:0000259" key="18">
    <source>
        <dbReference type="PROSITE" id="PS51720"/>
    </source>
</evidence>
<dbReference type="AlphaFoldDB" id="A0A7J7BWC5"/>
<name>A0A7J7BWC5_TRIWF</name>